<reference evidence="1 2" key="1">
    <citation type="submission" date="2017-06" db="EMBL/GenBank/DDBJ databases">
        <title>Genome of Fusarium nygamai isolate CS10214.</title>
        <authorList>
            <person name="Gardiner D.M."/>
            <person name="Obanor F."/>
            <person name="Kazan K."/>
        </authorList>
    </citation>
    <scope>NUCLEOTIDE SEQUENCE [LARGE SCALE GENOMIC DNA]</scope>
    <source>
        <strain evidence="1 2">CS10214</strain>
    </source>
</reference>
<evidence type="ECO:0000313" key="2">
    <source>
        <dbReference type="Proteomes" id="UP000236664"/>
    </source>
</evidence>
<dbReference type="EMBL" id="MTQA01000463">
    <property type="protein sequence ID" value="PNP58380.1"/>
    <property type="molecule type" value="Genomic_DNA"/>
</dbReference>
<accession>A0A2K0UKT7</accession>
<keyword evidence="2" id="KW-1185">Reference proteome</keyword>
<sequence length="31" mass="3287">MPEEALDALRKTYAAGVWVVATGTGPKLFHG</sequence>
<dbReference type="AlphaFoldDB" id="A0A2K0UKT7"/>
<gene>
    <name evidence="1" type="ORF">FNYG_15043</name>
</gene>
<evidence type="ECO:0000313" key="1">
    <source>
        <dbReference type="EMBL" id="PNP58380.1"/>
    </source>
</evidence>
<organism evidence="1 2">
    <name type="scientific">Gibberella nygamai</name>
    <name type="common">Bean root rot disease fungus</name>
    <name type="synonym">Fusarium nygamai</name>
    <dbReference type="NCBI Taxonomy" id="42673"/>
    <lineage>
        <taxon>Eukaryota</taxon>
        <taxon>Fungi</taxon>
        <taxon>Dikarya</taxon>
        <taxon>Ascomycota</taxon>
        <taxon>Pezizomycotina</taxon>
        <taxon>Sordariomycetes</taxon>
        <taxon>Hypocreomycetidae</taxon>
        <taxon>Hypocreales</taxon>
        <taxon>Nectriaceae</taxon>
        <taxon>Fusarium</taxon>
        <taxon>Fusarium fujikuroi species complex</taxon>
    </lineage>
</organism>
<name>A0A2K0UKT7_GIBNY</name>
<comment type="caution">
    <text evidence="1">The sequence shown here is derived from an EMBL/GenBank/DDBJ whole genome shotgun (WGS) entry which is preliminary data.</text>
</comment>
<protein>
    <submittedName>
        <fullName evidence="1">Uncharacterized protein</fullName>
    </submittedName>
</protein>
<proteinExistence type="predicted"/>
<dbReference type="Proteomes" id="UP000236664">
    <property type="component" value="Unassembled WGS sequence"/>
</dbReference>